<feature type="transmembrane region" description="Helical" evidence="1">
    <location>
        <begin position="76"/>
        <end position="96"/>
    </location>
</feature>
<keyword evidence="1" id="KW-0472">Membrane</keyword>
<feature type="transmembrane region" description="Helical" evidence="1">
    <location>
        <begin position="12"/>
        <end position="33"/>
    </location>
</feature>
<evidence type="ECO:0000313" key="2">
    <source>
        <dbReference type="EMBL" id="EMD32478.1"/>
    </source>
</evidence>
<protein>
    <recommendedName>
        <fullName evidence="4">MARVEL domain-containing protein</fullName>
    </recommendedName>
</protein>
<dbReference type="EMBL" id="KB445811">
    <property type="protein sequence ID" value="EMD32478.1"/>
    <property type="molecule type" value="Genomic_DNA"/>
</dbReference>
<gene>
    <name evidence="2" type="ORF">CERSUDRAFT_118809</name>
</gene>
<evidence type="ECO:0000256" key="1">
    <source>
        <dbReference type="SAM" id="Phobius"/>
    </source>
</evidence>
<feature type="transmembrane region" description="Helical" evidence="1">
    <location>
        <begin position="45"/>
        <end position="69"/>
    </location>
</feature>
<keyword evidence="1" id="KW-0812">Transmembrane</keyword>
<dbReference type="OrthoDB" id="2793550at2759"/>
<evidence type="ECO:0000313" key="3">
    <source>
        <dbReference type="Proteomes" id="UP000016930"/>
    </source>
</evidence>
<name>M2Q6P0_CERS8</name>
<keyword evidence="1" id="KW-1133">Transmembrane helix</keyword>
<dbReference type="AlphaFoldDB" id="M2Q6P0"/>
<sequence length="205" mass="23104">MSEALSPVGKKRAAIYAAIVFLDIVVVALAARVNIFQEFFFMADMFPFALSIVTLALLFLTISLHVIAFNSFLTRPLFETVSLFILSIAWLASNAFSTSRWQAIPLACASIPSEFAYERAWCRDVQALKAMVWILFVVLFLVAVFTLRYVVSESRRGRSYIWDGPLSQYNARAPTPAIWDSDNFHPGRATMTDYFGRDGGPYVKF</sequence>
<dbReference type="HOGENOM" id="CLU_097225_0_0_1"/>
<accession>M2Q6P0</accession>
<evidence type="ECO:0008006" key="4">
    <source>
        <dbReference type="Google" id="ProtNLM"/>
    </source>
</evidence>
<feature type="transmembrane region" description="Helical" evidence="1">
    <location>
        <begin position="130"/>
        <end position="151"/>
    </location>
</feature>
<reference evidence="2 3" key="1">
    <citation type="journal article" date="2012" name="Proc. Natl. Acad. Sci. U.S.A.">
        <title>Comparative genomics of Ceriporiopsis subvermispora and Phanerochaete chrysosporium provide insight into selective ligninolysis.</title>
        <authorList>
            <person name="Fernandez-Fueyo E."/>
            <person name="Ruiz-Duenas F.J."/>
            <person name="Ferreira P."/>
            <person name="Floudas D."/>
            <person name="Hibbett D.S."/>
            <person name="Canessa P."/>
            <person name="Larrondo L.F."/>
            <person name="James T.Y."/>
            <person name="Seelenfreund D."/>
            <person name="Lobos S."/>
            <person name="Polanco R."/>
            <person name="Tello M."/>
            <person name="Honda Y."/>
            <person name="Watanabe T."/>
            <person name="Watanabe T."/>
            <person name="Ryu J.S."/>
            <person name="Kubicek C.P."/>
            <person name="Schmoll M."/>
            <person name="Gaskell J."/>
            <person name="Hammel K.E."/>
            <person name="St John F.J."/>
            <person name="Vanden Wymelenberg A."/>
            <person name="Sabat G."/>
            <person name="Splinter BonDurant S."/>
            <person name="Syed K."/>
            <person name="Yadav J.S."/>
            <person name="Doddapaneni H."/>
            <person name="Subramanian V."/>
            <person name="Lavin J.L."/>
            <person name="Oguiza J.A."/>
            <person name="Perez G."/>
            <person name="Pisabarro A.G."/>
            <person name="Ramirez L."/>
            <person name="Santoyo F."/>
            <person name="Master E."/>
            <person name="Coutinho P.M."/>
            <person name="Henrissat B."/>
            <person name="Lombard V."/>
            <person name="Magnuson J.K."/>
            <person name="Kuees U."/>
            <person name="Hori C."/>
            <person name="Igarashi K."/>
            <person name="Samejima M."/>
            <person name="Held B.W."/>
            <person name="Barry K.W."/>
            <person name="LaButti K.M."/>
            <person name="Lapidus A."/>
            <person name="Lindquist E.A."/>
            <person name="Lucas S.M."/>
            <person name="Riley R."/>
            <person name="Salamov A.A."/>
            <person name="Hoffmeister D."/>
            <person name="Schwenk D."/>
            <person name="Hadar Y."/>
            <person name="Yarden O."/>
            <person name="de Vries R.P."/>
            <person name="Wiebenga A."/>
            <person name="Stenlid J."/>
            <person name="Eastwood D."/>
            <person name="Grigoriev I.V."/>
            <person name="Berka R.M."/>
            <person name="Blanchette R.A."/>
            <person name="Kersten P."/>
            <person name="Martinez A.T."/>
            <person name="Vicuna R."/>
            <person name="Cullen D."/>
        </authorList>
    </citation>
    <scope>NUCLEOTIDE SEQUENCE [LARGE SCALE GENOMIC DNA]</scope>
    <source>
        <strain evidence="2 3">B</strain>
    </source>
</reference>
<organism evidence="2 3">
    <name type="scientific">Ceriporiopsis subvermispora (strain B)</name>
    <name type="common">White-rot fungus</name>
    <name type="synonym">Gelatoporia subvermispora</name>
    <dbReference type="NCBI Taxonomy" id="914234"/>
    <lineage>
        <taxon>Eukaryota</taxon>
        <taxon>Fungi</taxon>
        <taxon>Dikarya</taxon>
        <taxon>Basidiomycota</taxon>
        <taxon>Agaricomycotina</taxon>
        <taxon>Agaricomycetes</taxon>
        <taxon>Polyporales</taxon>
        <taxon>Gelatoporiaceae</taxon>
        <taxon>Gelatoporia</taxon>
    </lineage>
</organism>
<keyword evidence="3" id="KW-1185">Reference proteome</keyword>
<dbReference type="Proteomes" id="UP000016930">
    <property type="component" value="Unassembled WGS sequence"/>
</dbReference>
<proteinExistence type="predicted"/>